<name>A0ABN5V8P7_9ACTN</name>
<dbReference type="EMBL" id="AP018448">
    <property type="protein sequence ID" value="BBC29648.1"/>
    <property type="molecule type" value="Genomic_DNA"/>
</dbReference>
<accession>A0ABN5V8P7</accession>
<gene>
    <name evidence="1" type="ORF">SGFS_009420</name>
</gene>
<evidence type="ECO:0000313" key="1">
    <source>
        <dbReference type="EMBL" id="BBC29648.1"/>
    </source>
</evidence>
<dbReference type="Proteomes" id="UP001321542">
    <property type="component" value="Chromosome"/>
</dbReference>
<reference evidence="1 2" key="2">
    <citation type="journal article" date="2023" name="ChemBioChem">
        <title>Acyltransferase Domain Exchange between Two Independent Type I Polyketide Synthases in the Same Producer Strain of Macrolide Antibiotics.</title>
        <authorList>
            <person name="Kudo F."/>
            <person name="Kishikawa K."/>
            <person name="Tsuboi K."/>
            <person name="Kido T."/>
            <person name="Usui T."/>
            <person name="Hashimoto J."/>
            <person name="Shin-Ya K."/>
            <person name="Miyanaga A."/>
            <person name="Eguchi T."/>
        </authorList>
    </citation>
    <scope>NUCLEOTIDE SEQUENCE [LARGE SCALE GENOMIC DNA]</scope>
    <source>
        <strain evidence="1 2">A-8890</strain>
    </source>
</reference>
<evidence type="ECO:0000313" key="2">
    <source>
        <dbReference type="Proteomes" id="UP001321542"/>
    </source>
</evidence>
<reference evidence="1 2" key="1">
    <citation type="journal article" date="2010" name="ChemBioChem">
        <title>Cloning and characterization of the biosynthetic gene cluster of 16-membered macrolide antibiotic FD-891: involvement of a dual functional cytochrome P450 monooxygenase catalyzing epoxidation and hydroxylation.</title>
        <authorList>
            <person name="Kudo F."/>
            <person name="Motegi A."/>
            <person name="Mizoue K."/>
            <person name="Eguchi T."/>
        </authorList>
    </citation>
    <scope>NUCLEOTIDE SEQUENCE [LARGE SCALE GENOMIC DNA]</scope>
    <source>
        <strain evidence="1 2">A-8890</strain>
    </source>
</reference>
<proteinExistence type="predicted"/>
<protein>
    <recommendedName>
        <fullName evidence="3">Transposase</fullName>
    </recommendedName>
</protein>
<evidence type="ECO:0008006" key="3">
    <source>
        <dbReference type="Google" id="ProtNLM"/>
    </source>
</evidence>
<organism evidence="1 2">
    <name type="scientific">Streptomyces graminofaciens</name>
    <dbReference type="NCBI Taxonomy" id="68212"/>
    <lineage>
        <taxon>Bacteria</taxon>
        <taxon>Bacillati</taxon>
        <taxon>Actinomycetota</taxon>
        <taxon>Actinomycetes</taxon>
        <taxon>Kitasatosporales</taxon>
        <taxon>Streptomycetaceae</taxon>
        <taxon>Streptomyces</taxon>
    </lineage>
</organism>
<sequence>MDPAECARRVGQSIEVLFRRYAKFLDGLREQANRLIEQSTGNRPDPVLGETGLVICRRRIPRLVDCSERMCWPAQGYGEVGRCGERSTSRVISLGAKTRNGGPQKPVPRLV</sequence>
<keyword evidence="2" id="KW-1185">Reference proteome</keyword>